<dbReference type="Pfam" id="PF07228">
    <property type="entry name" value="SpoIIE"/>
    <property type="match status" value="1"/>
</dbReference>
<dbReference type="Gene3D" id="3.30.450.40">
    <property type="match status" value="1"/>
</dbReference>
<dbReference type="SUPFAM" id="SSF55781">
    <property type="entry name" value="GAF domain-like"/>
    <property type="match status" value="1"/>
</dbReference>
<dbReference type="Gene3D" id="3.30.565.10">
    <property type="entry name" value="Histidine kinase-like ATPase, C-terminal domain"/>
    <property type="match status" value="1"/>
</dbReference>
<dbReference type="Pfam" id="PF08448">
    <property type="entry name" value="PAS_4"/>
    <property type="match status" value="1"/>
</dbReference>
<gene>
    <name evidence="3" type="ORF">ACFQ63_01005</name>
</gene>
<dbReference type="InterPro" id="IPR000014">
    <property type="entry name" value="PAS"/>
</dbReference>
<evidence type="ECO:0000313" key="3">
    <source>
        <dbReference type="EMBL" id="MFE5978268.1"/>
    </source>
</evidence>
<organism evidence="3 4">
    <name type="scientific">Streptomyces wedmorensis</name>
    <dbReference type="NCBI Taxonomy" id="43759"/>
    <lineage>
        <taxon>Bacteria</taxon>
        <taxon>Bacillati</taxon>
        <taxon>Actinomycetota</taxon>
        <taxon>Actinomycetes</taxon>
        <taxon>Kitasatosporales</taxon>
        <taxon>Streptomycetaceae</taxon>
        <taxon>Streptomyces</taxon>
    </lineage>
</organism>
<dbReference type="SUPFAM" id="SSF81606">
    <property type="entry name" value="PP2C-like"/>
    <property type="match status" value="1"/>
</dbReference>
<dbReference type="Gene3D" id="3.60.40.10">
    <property type="entry name" value="PPM-type phosphatase domain"/>
    <property type="match status" value="1"/>
</dbReference>
<keyword evidence="1" id="KW-0378">Hydrolase</keyword>
<evidence type="ECO:0000256" key="1">
    <source>
        <dbReference type="ARBA" id="ARBA00022801"/>
    </source>
</evidence>
<protein>
    <submittedName>
        <fullName evidence="3">SpoIIE family protein phosphatase</fullName>
    </submittedName>
</protein>
<dbReference type="InterPro" id="IPR003594">
    <property type="entry name" value="HATPase_dom"/>
</dbReference>
<dbReference type="RefSeq" id="WP_386254037.1">
    <property type="nucleotide sequence ID" value="NZ_JBHTRV010000001.1"/>
</dbReference>
<dbReference type="PANTHER" id="PTHR43156:SF2">
    <property type="entry name" value="STAGE II SPORULATION PROTEIN E"/>
    <property type="match status" value="1"/>
</dbReference>
<dbReference type="InterPro" id="IPR036890">
    <property type="entry name" value="HATPase_C_sf"/>
</dbReference>
<dbReference type="NCBIfam" id="TIGR00229">
    <property type="entry name" value="sensory_box"/>
    <property type="match status" value="1"/>
</dbReference>
<accession>A0ABW6IL11</accession>
<sequence length="798" mass="84764">MEGLPFTPPAGVDEGGHLGPPPAAFALLAADGVLVGWSREAEALLGYPASEVLGRRAADLLVTPHADRDRSEERRPDQGLRFGGTRSAVVDARHRGGHTVRVAVTLRPLTPAPDGDPTGRAPSAVLMAAELEGLRWWETRQAMLQGLVTQSPVTLTIYGPGARLLWANASSVRELGGDLTASLGRSMTELFPGDVLTTQHLAPPEDFVRQILETGEPVIDVHFRGRAPADPRRERVWSSSYFRLLDGRGEPVGVCEQSIDVTDHYRAQQRLALLAEAGARIGATLDPSGTAVELAKIAVPQYADAVLVDVAAEVLEGEEPKPVTAWDLVRVADSDGEPSRVGERVAYAAGSSQAESLAGGRVTADAAVAPTRLYVPLIVRGTPLGLVTFVRGEDSEPFDDGDRAVAEELASRTAVCIDNARRYRRERTAAFMLQRSLLPRSLPELSAVEAASRYLPADSHLGAGGDWFDVIPLSGARVGLVVGDVVGHGLGAAATMGRLRAMVRTLAELDLAPDELLARLNDQVGKDASDQNVKGSDGSGAVGATCVYGIYDPASRTSTWAAAGHLPPAVVRPHGPVGFLRLPPGPPLGVGRLPYEAAEVALPAGTLVVLFTDGLVEARGQGADVGLGRLAAVLEEQRESSSDLLCARIVAELASDEVRDDATLLVVRTRELDARQVAAWELPSDPALVARARAMAAEQLGRWGLDDLAFTTELVVSELVTNAIRHASGPIGLRLIRDRSLICEVSDSQHTSPHARYAGNDEEGGRGLFMVAQLTEHWGTRYMPTGKTIWAEQALPVP</sequence>
<dbReference type="InterPro" id="IPR029016">
    <property type="entry name" value="GAF-like_dom_sf"/>
</dbReference>
<dbReference type="InterPro" id="IPR013767">
    <property type="entry name" value="PAS_fold"/>
</dbReference>
<dbReference type="InterPro" id="IPR036457">
    <property type="entry name" value="PPM-type-like_dom_sf"/>
</dbReference>
<dbReference type="Gene3D" id="3.30.450.20">
    <property type="entry name" value="PAS domain"/>
    <property type="match status" value="2"/>
</dbReference>
<evidence type="ECO:0000259" key="2">
    <source>
        <dbReference type="PROSITE" id="PS50112"/>
    </source>
</evidence>
<dbReference type="CDD" id="cd00130">
    <property type="entry name" value="PAS"/>
    <property type="match status" value="1"/>
</dbReference>
<name>A0ABW6IL11_STRWE</name>
<dbReference type="InterPro" id="IPR001932">
    <property type="entry name" value="PPM-type_phosphatase-like_dom"/>
</dbReference>
<comment type="caution">
    <text evidence="3">The sequence shown here is derived from an EMBL/GenBank/DDBJ whole genome shotgun (WGS) entry which is preliminary data.</text>
</comment>
<dbReference type="Proteomes" id="UP001600424">
    <property type="component" value="Unassembled WGS sequence"/>
</dbReference>
<dbReference type="InterPro" id="IPR052016">
    <property type="entry name" value="Bact_Sigma-Reg"/>
</dbReference>
<dbReference type="PROSITE" id="PS50112">
    <property type="entry name" value="PAS"/>
    <property type="match status" value="1"/>
</dbReference>
<dbReference type="InterPro" id="IPR035965">
    <property type="entry name" value="PAS-like_dom_sf"/>
</dbReference>
<dbReference type="SUPFAM" id="SSF55874">
    <property type="entry name" value="ATPase domain of HSP90 chaperone/DNA topoisomerase II/histidine kinase"/>
    <property type="match status" value="1"/>
</dbReference>
<keyword evidence="4" id="KW-1185">Reference proteome</keyword>
<dbReference type="InterPro" id="IPR013656">
    <property type="entry name" value="PAS_4"/>
</dbReference>
<dbReference type="CDD" id="cd16936">
    <property type="entry name" value="HATPase_RsbW-like"/>
    <property type="match status" value="1"/>
</dbReference>
<dbReference type="SMART" id="SM00331">
    <property type="entry name" value="PP2C_SIG"/>
    <property type="match status" value="1"/>
</dbReference>
<dbReference type="SUPFAM" id="SSF55785">
    <property type="entry name" value="PYP-like sensor domain (PAS domain)"/>
    <property type="match status" value="2"/>
</dbReference>
<dbReference type="EMBL" id="JBHTRV010000001">
    <property type="protein sequence ID" value="MFE5978268.1"/>
    <property type="molecule type" value="Genomic_DNA"/>
</dbReference>
<evidence type="ECO:0000313" key="4">
    <source>
        <dbReference type="Proteomes" id="UP001600424"/>
    </source>
</evidence>
<dbReference type="PANTHER" id="PTHR43156">
    <property type="entry name" value="STAGE II SPORULATION PROTEIN E-RELATED"/>
    <property type="match status" value="1"/>
</dbReference>
<dbReference type="Pfam" id="PF13581">
    <property type="entry name" value="HATPase_c_2"/>
    <property type="match status" value="1"/>
</dbReference>
<feature type="domain" description="PAS" evidence="2">
    <location>
        <begin position="30"/>
        <end position="64"/>
    </location>
</feature>
<dbReference type="Pfam" id="PF00989">
    <property type="entry name" value="PAS"/>
    <property type="match status" value="1"/>
</dbReference>
<proteinExistence type="predicted"/>
<reference evidence="3 4" key="1">
    <citation type="submission" date="2024-09" db="EMBL/GenBank/DDBJ databases">
        <title>The Natural Products Discovery Center: Release of the First 8490 Sequenced Strains for Exploring Actinobacteria Biosynthetic Diversity.</title>
        <authorList>
            <person name="Kalkreuter E."/>
            <person name="Kautsar S.A."/>
            <person name="Yang D."/>
            <person name="Bader C.D."/>
            <person name="Teijaro C.N."/>
            <person name="Fluegel L."/>
            <person name="Davis C.M."/>
            <person name="Simpson J.R."/>
            <person name="Lauterbach L."/>
            <person name="Steele A.D."/>
            <person name="Gui C."/>
            <person name="Meng S."/>
            <person name="Li G."/>
            <person name="Viehrig K."/>
            <person name="Ye F."/>
            <person name="Su P."/>
            <person name="Kiefer A.F."/>
            <person name="Nichols A."/>
            <person name="Cepeda A.J."/>
            <person name="Yan W."/>
            <person name="Fan B."/>
            <person name="Jiang Y."/>
            <person name="Adhikari A."/>
            <person name="Zheng C.-J."/>
            <person name="Schuster L."/>
            <person name="Cowan T.M."/>
            <person name="Smanski M.J."/>
            <person name="Chevrette M.G."/>
            <person name="De Carvalho L.P.S."/>
            <person name="Shen B."/>
        </authorList>
    </citation>
    <scope>NUCLEOTIDE SEQUENCE [LARGE SCALE GENOMIC DNA]</scope>
    <source>
        <strain evidence="3 4">NPDC056472</strain>
    </source>
</reference>